<evidence type="ECO:0000256" key="2">
    <source>
        <dbReference type="ARBA" id="ARBA00010077"/>
    </source>
</evidence>
<name>A0A058Z5H5_FONAL</name>
<evidence type="ECO:0000313" key="7">
    <source>
        <dbReference type="EMBL" id="KCV69519.1"/>
    </source>
</evidence>
<proteinExistence type="inferred from homology"/>
<gene>
    <name evidence="7" type="ORF">H696_03940</name>
</gene>
<keyword evidence="8" id="KW-1185">Reference proteome</keyword>
<organism evidence="7">
    <name type="scientific">Fonticula alba</name>
    <name type="common">Slime mold</name>
    <dbReference type="NCBI Taxonomy" id="691883"/>
    <lineage>
        <taxon>Eukaryota</taxon>
        <taxon>Rotosphaerida</taxon>
        <taxon>Fonticulaceae</taxon>
        <taxon>Fonticula</taxon>
    </lineage>
</organism>
<dbReference type="GO" id="GO:0005634">
    <property type="term" value="C:nucleus"/>
    <property type="evidence" value="ECO:0007669"/>
    <property type="project" value="UniProtKB-SubCell"/>
</dbReference>
<sequence>MSVSTLDVAAELESLQSRFKPISVEKDVPVHMDLGLLTLSDPAAISAETVAAEPDFLKNLARDNAQLLMNAILSLPTERNDFALVASLPAITTRLPREKTLPSGPALTRWEKFAKEKGIQKRKKSKMVFDEAKEEYLPRFGYKRANDDTKDWLIEVPKNADPYQDQFAAREAAKKERVSKNKKNQKRNQASAAITAQGAPVGIMPQAAGKATARVKGALSSTAKVAVDAQALAQARKQRAQLKDRLRETLSTTQISTASMGRFDKALKRDKPVVDRVAKKKSQVTGREAEERLQALKILKQVARKRGVNAELVNARKAAHLDSVAQAEERRGQPRMAPGAKRKLAAAKARARK</sequence>
<feature type="region of interest" description="Disordered" evidence="6">
    <location>
        <begin position="321"/>
        <end position="353"/>
    </location>
</feature>
<accession>A0A058Z5H5</accession>
<dbReference type="OrthoDB" id="28455at2759"/>
<protein>
    <recommendedName>
        <fullName evidence="5">Ribosome biogenesis regulatory protein</fullName>
    </recommendedName>
</protein>
<comment type="similarity">
    <text evidence="2 5">Belongs to the RRS1 family.</text>
</comment>
<comment type="function">
    <text evidence="5">Involved in ribosomal large subunit assembly.</text>
</comment>
<reference evidence="7" key="1">
    <citation type="submission" date="2013-04" db="EMBL/GenBank/DDBJ databases">
        <title>The Genome Sequence of Fonticula alba ATCC 38817.</title>
        <authorList>
            <consortium name="The Broad Institute Genomics Platform"/>
            <person name="Russ C."/>
            <person name="Cuomo C."/>
            <person name="Burger G."/>
            <person name="Gray M.W."/>
            <person name="Holland P.W.H."/>
            <person name="King N."/>
            <person name="Lang F.B.F."/>
            <person name="Roger A.J."/>
            <person name="Ruiz-Trillo I."/>
            <person name="Brown M."/>
            <person name="Walker B."/>
            <person name="Young S."/>
            <person name="Zeng Q."/>
            <person name="Gargeya S."/>
            <person name="Fitzgerald M."/>
            <person name="Haas B."/>
            <person name="Abouelleil A."/>
            <person name="Allen A.W."/>
            <person name="Alvarado L."/>
            <person name="Arachchi H.M."/>
            <person name="Berlin A.M."/>
            <person name="Chapman S.B."/>
            <person name="Gainer-Dewar J."/>
            <person name="Goldberg J."/>
            <person name="Griggs A."/>
            <person name="Gujja S."/>
            <person name="Hansen M."/>
            <person name="Howarth C."/>
            <person name="Imamovic A."/>
            <person name="Ireland A."/>
            <person name="Larimer J."/>
            <person name="McCowan C."/>
            <person name="Murphy C."/>
            <person name="Pearson M."/>
            <person name="Poon T.W."/>
            <person name="Priest M."/>
            <person name="Roberts A."/>
            <person name="Saif S."/>
            <person name="Shea T."/>
            <person name="Sisk P."/>
            <person name="Sykes S."/>
            <person name="Wortman J."/>
            <person name="Nusbaum C."/>
            <person name="Birren B."/>
        </authorList>
    </citation>
    <scope>NUCLEOTIDE SEQUENCE [LARGE SCALE GENOMIC DNA]</scope>
    <source>
        <strain evidence="7">ATCC 38817</strain>
    </source>
</reference>
<dbReference type="STRING" id="691883.A0A058Z5H5"/>
<dbReference type="RefSeq" id="XP_009496084.1">
    <property type="nucleotide sequence ID" value="XM_009497809.1"/>
</dbReference>
<evidence type="ECO:0000256" key="3">
    <source>
        <dbReference type="ARBA" id="ARBA00022517"/>
    </source>
</evidence>
<dbReference type="Proteomes" id="UP000030693">
    <property type="component" value="Unassembled WGS sequence"/>
</dbReference>
<dbReference type="eggNOG" id="KOG1765">
    <property type="taxonomic scope" value="Eukaryota"/>
</dbReference>
<dbReference type="EMBL" id="KB932206">
    <property type="protein sequence ID" value="KCV69519.1"/>
    <property type="molecule type" value="Genomic_DNA"/>
</dbReference>
<dbReference type="Pfam" id="PF04939">
    <property type="entry name" value="RRS1"/>
    <property type="match status" value="1"/>
</dbReference>
<evidence type="ECO:0000256" key="5">
    <source>
        <dbReference type="RuleBase" id="RU364132"/>
    </source>
</evidence>
<dbReference type="GO" id="GO:0042254">
    <property type="term" value="P:ribosome biogenesis"/>
    <property type="evidence" value="ECO:0007669"/>
    <property type="project" value="UniProtKB-KW"/>
</dbReference>
<keyword evidence="3 5" id="KW-0690">Ribosome biogenesis</keyword>
<keyword evidence="4 5" id="KW-0539">Nucleus</keyword>
<evidence type="ECO:0000256" key="1">
    <source>
        <dbReference type="ARBA" id="ARBA00004123"/>
    </source>
</evidence>
<dbReference type="AlphaFoldDB" id="A0A058Z5H5"/>
<dbReference type="InterPro" id="IPR007023">
    <property type="entry name" value="Ribosom_reg"/>
</dbReference>
<feature type="compositionally biased region" description="Basic residues" evidence="6">
    <location>
        <begin position="340"/>
        <end position="353"/>
    </location>
</feature>
<evidence type="ECO:0000256" key="6">
    <source>
        <dbReference type="SAM" id="MobiDB-lite"/>
    </source>
</evidence>
<dbReference type="GeneID" id="20528665"/>
<dbReference type="OMA" id="ACDKNRI"/>
<evidence type="ECO:0000313" key="8">
    <source>
        <dbReference type="Proteomes" id="UP000030693"/>
    </source>
</evidence>
<comment type="subcellular location">
    <subcellularLocation>
        <location evidence="1 5">Nucleus</location>
    </subcellularLocation>
</comment>
<evidence type="ECO:0000256" key="4">
    <source>
        <dbReference type="ARBA" id="ARBA00023242"/>
    </source>
</evidence>